<evidence type="ECO:0000256" key="1">
    <source>
        <dbReference type="SAM" id="MobiDB-lite"/>
    </source>
</evidence>
<proteinExistence type="predicted"/>
<dbReference type="AlphaFoldDB" id="A0A4C1WKE6"/>
<feature type="compositionally biased region" description="Basic residues" evidence="1">
    <location>
        <begin position="98"/>
        <end position="112"/>
    </location>
</feature>
<evidence type="ECO:0000313" key="2">
    <source>
        <dbReference type="EMBL" id="GBP51908.1"/>
    </source>
</evidence>
<evidence type="ECO:0000313" key="3">
    <source>
        <dbReference type="Proteomes" id="UP000299102"/>
    </source>
</evidence>
<feature type="region of interest" description="Disordered" evidence="1">
    <location>
        <begin position="85"/>
        <end position="112"/>
    </location>
</feature>
<reference evidence="2 3" key="1">
    <citation type="journal article" date="2019" name="Commun. Biol.">
        <title>The bagworm genome reveals a unique fibroin gene that provides high tensile strength.</title>
        <authorList>
            <person name="Kono N."/>
            <person name="Nakamura H."/>
            <person name="Ohtoshi R."/>
            <person name="Tomita M."/>
            <person name="Numata K."/>
            <person name="Arakawa K."/>
        </authorList>
    </citation>
    <scope>NUCLEOTIDE SEQUENCE [LARGE SCALE GENOMIC DNA]</scope>
</reference>
<dbReference type="Proteomes" id="UP000299102">
    <property type="component" value="Unassembled WGS sequence"/>
</dbReference>
<keyword evidence="3" id="KW-1185">Reference proteome</keyword>
<sequence>MRPERPAAAARGLGDGRAWDYSEICATYGHCARQRVRFWSVGRYDLGLAPIEPYRGARSYCVSRSSGVRLRRSFMREVGPALGGRATKPLVASGRRPVAGRRHQSRRTHSIRRHTDRHFCPCALRRNAAEMKEESGSVTPAHYIIRSQFRAAEFRIEIANGMNRKIESRDWGGLEGDNGTKNVIDRGIKIRIMIVTGTRIRREQNLRTGLGPKAESELEPT</sequence>
<dbReference type="EMBL" id="BGZK01000592">
    <property type="protein sequence ID" value="GBP51908.1"/>
    <property type="molecule type" value="Genomic_DNA"/>
</dbReference>
<name>A0A4C1WKE6_EUMVA</name>
<protein>
    <submittedName>
        <fullName evidence="2">Uncharacterized protein</fullName>
    </submittedName>
</protein>
<accession>A0A4C1WKE6</accession>
<organism evidence="2 3">
    <name type="scientific">Eumeta variegata</name>
    <name type="common">Bagworm moth</name>
    <name type="synonym">Eumeta japonica</name>
    <dbReference type="NCBI Taxonomy" id="151549"/>
    <lineage>
        <taxon>Eukaryota</taxon>
        <taxon>Metazoa</taxon>
        <taxon>Ecdysozoa</taxon>
        <taxon>Arthropoda</taxon>
        <taxon>Hexapoda</taxon>
        <taxon>Insecta</taxon>
        <taxon>Pterygota</taxon>
        <taxon>Neoptera</taxon>
        <taxon>Endopterygota</taxon>
        <taxon>Lepidoptera</taxon>
        <taxon>Glossata</taxon>
        <taxon>Ditrysia</taxon>
        <taxon>Tineoidea</taxon>
        <taxon>Psychidae</taxon>
        <taxon>Oiketicinae</taxon>
        <taxon>Eumeta</taxon>
    </lineage>
</organism>
<comment type="caution">
    <text evidence="2">The sequence shown here is derived from an EMBL/GenBank/DDBJ whole genome shotgun (WGS) entry which is preliminary data.</text>
</comment>
<gene>
    <name evidence="2" type="ORF">EVAR_80002_1</name>
</gene>